<dbReference type="EMBL" id="JAGGDJ010000012">
    <property type="protein sequence ID" value="MBO7745770.1"/>
    <property type="molecule type" value="Genomic_DNA"/>
</dbReference>
<comment type="caution">
    <text evidence="1">The sequence shown here is derived from an EMBL/GenBank/DDBJ whole genome shotgun (WGS) entry which is preliminary data.</text>
</comment>
<organism evidence="1 2">
    <name type="scientific">Paenibacillus artemisiicola</name>
    <dbReference type="NCBI Taxonomy" id="1172618"/>
    <lineage>
        <taxon>Bacteria</taxon>
        <taxon>Bacillati</taxon>
        <taxon>Bacillota</taxon>
        <taxon>Bacilli</taxon>
        <taxon>Bacillales</taxon>
        <taxon>Paenibacillaceae</taxon>
        <taxon>Paenibacillus</taxon>
    </lineage>
</organism>
<name>A0ABS3WBT2_9BACL</name>
<protein>
    <submittedName>
        <fullName evidence="1">Uncharacterized protein</fullName>
    </submittedName>
</protein>
<gene>
    <name evidence="1" type="ORF">I8J29_16300</name>
</gene>
<sequence>MPTRFSHWNFGKRLANLKGGHQFPTIPLIILYSP</sequence>
<reference evidence="1 2" key="1">
    <citation type="submission" date="2021-03" db="EMBL/GenBank/DDBJ databases">
        <title>Paenibacillus artemisicola MWE-103 whole genome sequence.</title>
        <authorList>
            <person name="Ham Y.J."/>
        </authorList>
    </citation>
    <scope>NUCLEOTIDE SEQUENCE [LARGE SCALE GENOMIC DNA]</scope>
    <source>
        <strain evidence="1 2">MWE-103</strain>
    </source>
</reference>
<proteinExistence type="predicted"/>
<dbReference type="Proteomes" id="UP000670947">
    <property type="component" value="Unassembled WGS sequence"/>
</dbReference>
<evidence type="ECO:0000313" key="2">
    <source>
        <dbReference type="Proteomes" id="UP000670947"/>
    </source>
</evidence>
<keyword evidence="2" id="KW-1185">Reference proteome</keyword>
<accession>A0ABS3WBT2</accession>
<evidence type="ECO:0000313" key="1">
    <source>
        <dbReference type="EMBL" id="MBO7745770.1"/>
    </source>
</evidence>